<keyword evidence="9" id="KW-1185">Reference proteome</keyword>
<dbReference type="Gene3D" id="3.20.20.70">
    <property type="entry name" value="Aldolase class I"/>
    <property type="match status" value="1"/>
</dbReference>
<dbReference type="SFLD" id="SFLDG01067">
    <property type="entry name" value="SPASM/twitch_domain_containing"/>
    <property type="match status" value="1"/>
</dbReference>
<reference evidence="8 9" key="1">
    <citation type="journal article" date="2019" name="Int. J. Syst. Evol. Microbiol.">
        <title>The Global Catalogue of Microorganisms (GCM) 10K type strain sequencing project: providing services to taxonomists for standard genome sequencing and annotation.</title>
        <authorList>
            <consortium name="The Broad Institute Genomics Platform"/>
            <consortium name="The Broad Institute Genome Sequencing Center for Infectious Disease"/>
            <person name="Wu L."/>
            <person name="Ma J."/>
        </authorList>
    </citation>
    <scope>NUCLEOTIDE SEQUENCE [LARGE SCALE GENOMIC DNA]</scope>
    <source>
        <strain evidence="8 9">JCM 1417</strain>
    </source>
</reference>
<evidence type="ECO:0000313" key="8">
    <source>
        <dbReference type="EMBL" id="GAA0773109.1"/>
    </source>
</evidence>
<dbReference type="PANTHER" id="PTHR43787">
    <property type="entry name" value="FEMO COFACTOR BIOSYNTHESIS PROTEIN NIFB-RELATED"/>
    <property type="match status" value="1"/>
</dbReference>
<evidence type="ECO:0000256" key="6">
    <source>
        <dbReference type="ARBA" id="ARBA00023014"/>
    </source>
</evidence>
<dbReference type="SUPFAM" id="SSF102114">
    <property type="entry name" value="Radical SAM enzymes"/>
    <property type="match status" value="1"/>
</dbReference>
<keyword evidence="5" id="KW-0408">Iron</keyword>
<evidence type="ECO:0000256" key="3">
    <source>
        <dbReference type="ARBA" id="ARBA00022691"/>
    </source>
</evidence>
<sequence length="426" mass="49645">MKLSKYNINVKYNDINILYNTLTRKYISYTSEKENLINNLMTNLDKAEYSLQEVNILKNLIGKNIIIQDEFDEIQQVQFLINKSTFQEECFYLVIQPTLDCNFRCTYCYEEHKKVEFKTDTMEAILELVEKITKRISKLILCWFGGEPMLEFKKICELTSKFKDICSRNGCKYEAKMTTNGYLFSSDSINMLEELCIKKIQITLDGYESYHDKKRPLANGMGTFKKIKENLLKILDKNVLVILRLNVDEENYYGVESLLEIIPTDKRKMIILNMINLFQNNGKTTLNNLYKMAIDKGFIYYDTVNNYSRCEGTMKNSITIQPDGKLTCCSIAAENNFYFGKITNEGELNVNKAIYYAFQNISPIDNQNCTECIKLPMCLGGCKYGRYRKSDKNPCNRSDGMSLDEVIRMHYYSDLKNNKLMEGNII</sequence>
<dbReference type="EMBL" id="BAAACI010000006">
    <property type="protein sequence ID" value="GAA0773109.1"/>
    <property type="molecule type" value="Genomic_DNA"/>
</dbReference>
<evidence type="ECO:0000313" key="9">
    <source>
        <dbReference type="Proteomes" id="UP001501047"/>
    </source>
</evidence>
<dbReference type="Proteomes" id="UP001501047">
    <property type="component" value="Unassembled WGS sequence"/>
</dbReference>
<gene>
    <name evidence="8" type="ORF">GCM10008908_20750</name>
</gene>
<organism evidence="8 9">
    <name type="scientific">Clostridium subterminale</name>
    <dbReference type="NCBI Taxonomy" id="1550"/>
    <lineage>
        <taxon>Bacteria</taxon>
        <taxon>Bacillati</taxon>
        <taxon>Bacillota</taxon>
        <taxon>Clostridia</taxon>
        <taxon>Eubacteriales</taxon>
        <taxon>Clostridiaceae</taxon>
        <taxon>Clostridium</taxon>
    </lineage>
</organism>
<dbReference type="CDD" id="cd01335">
    <property type="entry name" value="Radical_SAM"/>
    <property type="match status" value="1"/>
</dbReference>
<comment type="caution">
    <text evidence="8">The sequence shown here is derived from an EMBL/GenBank/DDBJ whole genome shotgun (WGS) entry which is preliminary data.</text>
</comment>
<dbReference type="NCBIfam" id="TIGR04085">
    <property type="entry name" value="rSAM_more_4Fe4S"/>
    <property type="match status" value="1"/>
</dbReference>
<name>A0ABN1KPV6_CLOSU</name>
<proteinExistence type="predicted"/>
<dbReference type="RefSeq" id="WP_343826176.1">
    <property type="nucleotide sequence ID" value="NZ_BAAACI010000006.1"/>
</dbReference>
<protein>
    <submittedName>
        <fullName evidence="8">Radical SAM protein</fullName>
    </submittedName>
</protein>
<dbReference type="InterPro" id="IPR023885">
    <property type="entry name" value="4Fe4S-binding_SPASM_dom"/>
</dbReference>
<evidence type="ECO:0000256" key="1">
    <source>
        <dbReference type="ARBA" id="ARBA00001966"/>
    </source>
</evidence>
<feature type="domain" description="Radical SAM core" evidence="7">
    <location>
        <begin position="85"/>
        <end position="311"/>
    </location>
</feature>
<keyword evidence="6" id="KW-0411">Iron-sulfur</keyword>
<keyword evidence="4" id="KW-0479">Metal-binding</keyword>
<dbReference type="InterPro" id="IPR013785">
    <property type="entry name" value="Aldolase_TIM"/>
</dbReference>
<dbReference type="InterPro" id="IPR007197">
    <property type="entry name" value="rSAM"/>
</dbReference>
<keyword evidence="2" id="KW-0004">4Fe-4S</keyword>
<evidence type="ECO:0000256" key="2">
    <source>
        <dbReference type="ARBA" id="ARBA00022485"/>
    </source>
</evidence>
<dbReference type="PROSITE" id="PS51918">
    <property type="entry name" value="RADICAL_SAM"/>
    <property type="match status" value="1"/>
</dbReference>
<accession>A0ABN1KPV6</accession>
<dbReference type="SFLD" id="SFLDS00029">
    <property type="entry name" value="Radical_SAM"/>
    <property type="match status" value="1"/>
</dbReference>
<dbReference type="Pfam" id="PF04055">
    <property type="entry name" value="Radical_SAM"/>
    <property type="match status" value="1"/>
</dbReference>
<dbReference type="InterPro" id="IPR058240">
    <property type="entry name" value="rSAM_sf"/>
</dbReference>
<dbReference type="PANTHER" id="PTHR43787:SF3">
    <property type="entry name" value="ARYLSULFATASE REGULATORY PROTEIN"/>
    <property type="match status" value="1"/>
</dbReference>
<evidence type="ECO:0000259" key="7">
    <source>
        <dbReference type="PROSITE" id="PS51918"/>
    </source>
</evidence>
<keyword evidence="3" id="KW-0949">S-adenosyl-L-methionine</keyword>
<comment type="cofactor">
    <cofactor evidence="1">
        <name>[4Fe-4S] cluster</name>
        <dbReference type="ChEBI" id="CHEBI:49883"/>
    </cofactor>
</comment>
<evidence type="ECO:0000256" key="4">
    <source>
        <dbReference type="ARBA" id="ARBA00022723"/>
    </source>
</evidence>
<evidence type="ECO:0000256" key="5">
    <source>
        <dbReference type="ARBA" id="ARBA00023004"/>
    </source>
</evidence>